<dbReference type="InterPro" id="IPR000086">
    <property type="entry name" value="NUDIX_hydrolase_dom"/>
</dbReference>
<dbReference type="Proteomes" id="UP000009282">
    <property type="component" value="Chromosome"/>
</dbReference>
<dbReference type="eggNOG" id="COG1443">
    <property type="taxonomic scope" value="Bacteria"/>
</dbReference>
<evidence type="ECO:0000313" key="13">
    <source>
        <dbReference type="EMBL" id="AEP28550.1"/>
    </source>
</evidence>
<feature type="binding site" evidence="10">
    <location>
        <position position="75"/>
    </location>
    <ligand>
        <name>Mn(2+)</name>
        <dbReference type="ChEBI" id="CHEBI:29035"/>
    </ligand>
</feature>
<dbReference type="InterPro" id="IPR011876">
    <property type="entry name" value="IsopentenylPP_isomerase_typ1"/>
</dbReference>
<comment type="cofactor">
    <cofactor evidence="10">
        <name>Mg(2+)</name>
        <dbReference type="ChEBI" id="CHEBI:18420"/>
    </cofactor>
    <text evidence="10">Binds 1 Mg(2+) ion per subunit. The magnesium ion binds only when substrate is bound.</text>
</comment>
<evidence type="ECO:0000256" key="4">
    <source>
        <dbReference type="ARBA" id="ARBA00022490"/>
    </source>
</evidence>
<dbReference type="AlphaFoldDB" id="G4QJE4"/>
<feature type="binding site" evidence="10">
    <location>
        <position position="35"/>
    </location>
    <ligand>
        <name>Mn(2+)</name>
        <dbReference type="ChEBI" id="CHEBI:29035"/>
    </ligand>
</feature>
<evidence type="ECO:0000256" key="3">
    <source>
        <dbReference type="ARBA" id="ARBA00012057"/>
    </source>
</evidence>
<dbReference type="SUPFAM" id="SSF55811">
    <property type="entry name" value="Nudix"/>
    <property type="match status" value="1"/>
</dbReference>
<dbReference type="UniPathway" id="UPA00059">
    <property type="reaction ID" value="UER00104"/>
</dbReference>
<comment type="cofactor">
    <cofactor evidence="10">
        <name>Mn(2+)</name>
        <dbReference type="ChEBI" id="CHEBI:29035"/>
    </cofactor>
    <text evidence="10">Binds 1 Mn(2+) ion per subunit.</text>
</comment>
<dbReference type="OrthoDB" id="9809458at2"/>
<evidence type="ECO:0000256" key="11">
    <source>
        <dbReference type="PIRSR" id="PIRSR018427-1"/>
    </source>
</evidence>
<feature type="binding site" evidence="10">
    <location>
        <position position="120"/>
    </location>
    <ligand>
        <name>Mn(2+)</name>
        <dbReference type="ChEBI" id="CHEBI:29035"/>
    </ligand>
</feature>
<dbReference type="STRING" id="1085623.GNIT_0396"/>
<sequence length="187" mass="21496">MDQINDFNLVTLVDTNGEVTGYAEKIEAHLRGDLHLAFSLMITRSQGNSTEYLLQQRAMHKYHSGGLWANTCCSHPLPNESIKDAAQRRISEELGITSLLNLSTIGQIRYKYPLDNDMIEHELDNIVTTDVDDIKWCKNPDEVMDVRWWKEHEIVKQLKREPSVFAAWFPMVFDYIKKNNVGALSSV</sequence>
<dbReference type="GO" id="GO:0009240">
    <property type="term" value="P:isopentenyl diphosphate biosynthetic process"/>
    <property type="evidence" value="ECO:0007669"/>
    <property type="project" value="TreeGrafter"/>
</dbReference>
<dbReference type="EMBL" id="CP003060">
    <property type="protein sequence ID" value="AEP28550.1"/>
    <property type="molecule type" value="Genomic_DNA"/>
</dbReference>
<keyword evidence="4 10" id="KW-0963">Cytoplasm</keyword>
<organism evidence="13 14">
    <name type="scientific">Glaciecola nitratireducens (strain JCM 12485 / KCTC 12276 / FR1064)</name>
    <dbReference type="NCBI Taxonomy" id="1085623"/>
    <lineage>
        <taxon>Bacteria</taxon>
        <taxon>Pseudomonadati</taxon>
        <taxon>Pseudomonadota</taxon>
        <taxon>Gammaproteobacteria</taxon>
        <taxon>Alteromonadales</taxon>
        <taxon>Alteromonadaceae</taxon>
        <taxon>Brumicola</taxon>
    </lineage>
</organism>
<accession>G4QJE4</accession>
<feature type="binding site" evidence="10">
    <location>
        <position position="122"/>
    </location>
    <ligand>
        <name>Mn(2+)</name>
        <dbReference type="ChEBI" id="CHEBI:29035"/>
    </ligand>
</feature>
<feature type="domain" description="Nudix hydrolase" evidence="12">
    <location>
        <begin position="33"/>
        <end position="171"/>
    </location>
</feature>
<dbReference type="PROSITE" id="PS51462">
    <property type="entry name" value="NUDIX"/>
    <property type="match status" value="1"/>
</dbReference>
<dbReference type="GO" id="GO:0004452">
    <property type="term" value="F:isopentenyl-diphosphate delta-isomerase activity"/>
    <property type="evidence" value="ECO:0007669"/>
    <property type="project" value="UniProtKB-UniRule"/>
</dbReference>
<keyword evidence="6 10" id="KW-0460">Magnesium</keyword>
<protein>
    <recommendedName>
        <fullName evidence="3 10">Isopentenyl-diphosphate Delta-isomerase</fullName>
        <shortName evidence="10">IPP isomerase</shortName>
        <ecNumber evidence="3 10">5.3.3.2</ecNumber>
    </recommendedName>
    <alternativeName>
        <fullName evidence="10">IPP:DMAPP isomerase</fullName>
    </alternativeName>
    <alternativeName>
        <fullName evidence="10">Isopentenyl pyrophosphate isomerase</fullName>
    </alternativeName>
</protein>
<dbReference type="EC" id="5.3.3.2" evidence="3 10"/>
<dbReference type="HAMAP" id="MF_00202">
    <property type="entry name" value="Idi"/>
    <property type="match status" value="1"/>
</dbReference>
<keyword evidence="7 10" id="KW-0464">Manganese</keyword>
<dbReference type="GO" id="GO:0050992">
    <property type="term" value="P:dimethylallyl diphosphate biosynthetic process"/>
    <property type="evidence" value="ECO:0007669"/>
    <property type="project" value="UniProtKB-UniRule"/>
</dbReference>
<evidence type="ECO:0000256" key="6">
    <source>
        <dbReference type="ARBA" id="ARBA00022842"/>
    </source>
</evidence>
<evidence type="ECO:0000256" key="7">
    <source>
        <dbReference type="ARBA" id="ARBA00023211"/>
    </source>
</evidence>
<evidence type="ECO:0000259" key="12">
    <source>
        <dbReference type="PROSITE" id="PS51462"/>
    </source>
</evidence>
<evidence type="ECO:0000256" key="2">
    <source>
        <dbReference type="ARBA" id="ARBA00007579"/>
    </source>
</evidence>
<dbReference type="GO" id="GO:0005737">
    <property type="term" value="C:cytoplasm"/>
    <property type="evidence" value="ECO:0007669"/>
    <property type="project" value="UniProtKB-SubCell"/>
</dbReference>
<evidence type="ECO:0000256" key="5">
    <source>
        <dbReference type="ARBA" id="ARBA00022723"/>
    </source>
</evidence>
<feature type="active site" evidence="10 11">
    <location>
        <position position="73"/>
    </location>
</feature>
<feature type="binding site" evidence="10">
    <location>
        <position position="93"/>
    </location>
    <ligand>
        <name>Mg(2+)</name>
        <dbReference type="ChEBI" id="CHEBI:18420"/>
    </ligand>
</feature>
<comment type="subcellular location">
    <subcellularLocation>
        <location evidence="10">Cytoplasm</location>
    </subcellularLocation>
</comment>
<gene>
    <name evidence="10" type="primary">idi</name>
    <name evidence="13" type="ordered locus">GNIT_0396</name>
</gene>
<comment type="pathway">
    <text evidence="1 10">Isoprenoid biosynthesis; dimethylallyl diphosphate biosynthesis; dimethylallyl diphosphate from isopentenyl diphosphate: step 1/1.</text>
</comment>
<dbReference type="HOGENOM" id="CLU_060552_2_1_6"/>
<proteinExistence type="inferred from homology"/>
<dbReference type="NCBIfam" id="NF002995">
    <property type="entry name" value="PRK03759.1"/>
    <property type="match status" value="1"/>
</dbReference>
<dbReference type="Pfam" id="PF00293">
    <property type="entry name" value="NUDIX"/>
    <property type="match status" value="1"/>
</dbReference>
<dbReference type="RefSeq" id="WP_014107428.1">
    <property type="nucleotide sequence ID" value="NC_016041.1"/>
</dbReference>
<keyword evidence="5 10" id="KW-0479">Metal-binding</keyword>
<dbReference type="GO" id="GO:0046872">
    <property type="term" value="F:metal ion binding"/>
    <property type="evidence" value="ECO:0007669"/>
    <property type="project" value="UniProtKB-KW"/>
</dbReference>
<comment type="function">
    <text evidence="10">Catalyzes the 1,3-allylic rearrangement of the homoallylic substrate isopentenyl (IPP) to its highly electrophilic allylic isomer, dimethylallyl diphosphate (DMAPP).</text>
</comment>
<keyword evidence="8 10" id="KW-0414">Isoprene biosynthesis</keyword>
<dbReference type="KEGG" id="gni:GNIT_0396"/>
<dbReference type="CDD" id="cd02885">
    <property type="entry name" value="NUDIX_IPP_Isomerase"/>
    <property type="match status" value="1"/>
</dbReference>
<reference evidence="13 14" key="1">
    <citation type="journal article" date="2011" name="J. Bacteriol.">
        <title>Complete genome sequence of seawater bacterium Glaciecola nitratireducens FR1064T.</title>
        <authorList>
            <person name="Bian F."/>
            <person name="Qin Q.L."/>
            <person name="Xie B.B."/>
            <person name="Shu Y.L."/>
            <person name="Zhang X.Y."/>
            <person name="Yu Y."/>
            <person name="Chen B."/>
            <person name="Chen X.L."/>
            <person name="Zhou B.C."/>
            <person name="Zhang Y.Z."/>
        </authorList>
    </citation>
    <scope>NUCLEOTIDE SEQUENCE [LARGE SCALE GENOMIC DNA]</scope>
    <source>
        <strain evidence="14">JCM 12485 / KCTC 12276 / FR1064</strain>
    </source>
</reference>
<dbReference type="PIRSF" id="PIRSF018427">
    <property type="entry name" value="Isopntndiph_ism"/>
    <property type="match status" value="1"/>
</dbReference>
<dbReference type="PANTHER" id="PTHR10885:SF0">
    <property type="entry name" value="ISOPENTENYL-DIPHOSPHATE DELTA-ISOMERASE"/>
    <property type="match status" value="1"/>
</dbReference>
<dbReference type="InterPro" id="IPR056375">
    <property type="entry name" value="Idi_bact"/>
</dbReference>
<dbReference type="PANTHER" id="PTHR10885">
    <property type="entry name" value="ISOPENTENYL-DIPHOSPHATE DELTA-ISOMERASE"/>
    <property type="match status" value="1"/>
</dbReference>
<keyword evidence="14" id="KW-1185">Reference proteome</keyword>
<keyword evidence="9 10" id="KW-0413">Isomerase</keyword>
<comment type="similarity">
    <text evidence="2 10">Belongs to the IPP isomerase type 1 family.</text>
</comment>
<comment type="catalytic activity">
    <reaction evidence="10">
        <text>isopentenyl diphosphate = dimethylallyl diphosphate</text>
        <dbReference type="Rhea" id="RHEA:23284"/>
        <dbReference type="ChEBI" id="CHEBI:57623"/>
        <dbReference type="ChEBI" id="CHEBI:128769"/>
        <dbReference type="EC" id="5.3.3.2"/>
    </reaction>
</comment>
<dbReference type="Gene3D" id="3.90.79.10">
    <property type="entry name" value="Nucleoside Triphosphate Pyrophosphohydrolase"/>
    <property type="match status" value="1"/>
</dbReference>
<evidence type="ECO:0000256" key="9">
    <source>
        <dbReference type="ARBA" id="ARBA00023235"/>
    </source>
</evidence>
<evidence type="ECO:0000313" key="14">
    <source>
        <dbReference type="Proteomes" id="UP000009282"/>
    </source>
</evidence>
<name>G4QJE4_GLANF</name>
<feature type="active site" evidence="10 11">
    <location>
        <position position="122"/>
    </location>
</feature>
<evidence type="ECO:0000256" key="10">
    <source>
        <dbReference type="HAMAP-Rule" id="MF_00202"/>
    </source>
</evidence>
<evidence type="ECO:0000256" key="1">
    <source>
        <dbReference type="ARBA" id="ARBA00004826"/>
    </source>
</evidence>
<evidence type="ECO:0000256" key="8">
    <source>
        <dbReference type="ARBA" id="ARBA00023229"/>
    </source>
</evidence>
<feature type="binding site" evidence="10">
    <location>
        <position position="29"/>
    </location>
    <ligand>
        <name>Mn(2+)</name>
        <dbReference type="ChEBI" id="CHEBI:29035"/>
    </ligand>
</feature>
<dbReference type="InterPro" id="IPR015797">
    <property type="entry name" value="NUDIX_hydrolase-like_dom_sf"/>
</dbReference>